<keyword evidence="3" id="KW-1185">Reference proteome</keyword>
<dbReference type="RefSeq" id="WP_238284993.1">
    <property type="nucleotide sequence ID" value="NZ_BPQS01000002.1"/>
</dbReference>
<organism evidence="2 3">
    <name type="scientific">Methylobacterium longum</name>
    <dbReference type="NCBI Taxonomy" id="767694"/>
    <lineage>
        <taxon>Bacteria</taxon>
        <taxon>Pseudomonadati</taxon>
        <taxon>Pseudomonadota</taxon>
        <taxon>Alphaproteobacteria</taxon>
        <taxon>Hyphomicrobiales</taxon>
        <taxon>Methylobacteriaceae</taxon>
        <taxon>Methylobacterium</taxon>
    </lineage>
</organism>
<name>A0ABT8ASP3_9HYPH</name>
<dbReference type="EMBL" id="JAUFPT010000058">
    <property type="protein sequence ID" value="MDN3572431.1"/>
    <property type="molecule type" value="Genomic_DNA"/>
</dbReference>
<proteinExistence type="predicted"/>
<evidence type="ECO:0000313" key="3">
    <source>
        <dbReference type="Proteomes" id="UP001244297"/>
    </source>
</evidence>
<sequence length="105" mass="10569">MPRLTSDSGTVTRKPDDAVGTRGDPPAGGGHQTAEQAAVTEMGSGGEARPEPKDGWGSTGEPGRSPPAVGGSSGGHSDQKASRGPAADEKVAGGRYRAERENQSE</sequence>
<dbReference type="Proteomes" id="UP001244297">
    <property type="component" value="Unassembled WGS sequence"/>
</dbReference>
<protein>
    <submittedName>
        <fullName evidence="2">Uncharacterized protein</fullName>
    </submittedName>
</protein>
<feature type="compositionally biased region" description="Polar residues" evidence="1">
    <location>
        <begin position="1"/>
        <end position="11"/>
    </location>
</feature>
<reference evidence="3" key="1">
    <citation type="journal article" date="2019" name="Int. J. Syst. Evol. Microbiol.">
        <title>The Global Catalogue of Microorganisms (GCM) 10K type strain sequencing project: providing services to taxonomists for standard genome sequencing and annotation.</title>
        <authorList>
            <consortium name="The Broad Institute Genomics Platform"/>
            <consortium name="The Broad Institute Genome Sequencing Center for Infectious Disease"/>
            <person name="Wu L."/>
            <person name="Ma J."/>
        </authorList>
    </citation>
    <scope>NUCLEOTIDE SEQUENCE [LARGE SCALE GENOMIC DNA]</scope>
    <source>
        <strain evidence="3">CECT 7806</strain>
    </source>
</reference>
<feature type="compositionally biased region" description="Basic and acidic residues" evidence="1">
    <location>
        <begin position="77"/>
        <end position="105"/>
    </location>
</feature>
<evidence type="ECO:0000256" key="1">
    <source>
        <dbReference type="SAM" id="MobiDB-lite"/>
    </source>
</evidence>
<accession>A0ABT8ASP3</accession>
<gene>
    <name evidence="2" type="ORF">QWZ18_17590</name>
</gene>
<comment type="caution">
    <text evidence="2">The sequence shown here is derived from an EMBL/GenBank/DDBJ whole genome shotgun (WGS) entry which is preliminary data.</text>
</comment>
<evidence type="ECO:0000313" key="2">
    <source>
        <dbReference type="EMBL" id="MDN3572431.1"/>
    </source>
</evidence>
<feature type="region of interest" description="Disordered" evidence="1">
    <location>
        <begin position="1"/>
        <end position="105"/>
    </location>
</feature>